<dbReference type="EMBL" id="CM023482">
    <property type="protein sequence ID" value="KAH6938867.1"/>
    <property type="molecule type" value="Genomic_DNA"/>
</dbReference>
<comment type="caution">
    <text evidence="1">The sequence shown here is derived from an EMBL/GenBank/DDBJ whole genome shotgun (WGS) entry which is preliminary data.</text>
</comment>
<protein>
    <submittedName>
        <fullName evidence="1">Uncharacterized protein</fullName>
    </submittedName>
</protein>
<evidence type="ECO:0000313" key="1">
    <source>
        <dbReference type="EMBL" id="KAH6938867.1"/>
    </source>
</evidence>
<evidence type="ECO:0000313" key="2">
    <source>
        <dbReference type="Proteomes" id="UP000821845"/>
    </source>
</evidence>
<name>A0ACB7SUI0_HYAAI</name>
<proteinExistence type="predicted"/>
<organism evidence="1 2">
    <name type="scientific">Hyalomma asiaticum</name>
    <name type="common">Tick</name>
    <dbReference type="NCBI Taxonomy" id="266040"/>
    <lineage>
        <taxon>Eukaryota</taxon>
        <taxon>Metazoa</taxon>
        <taxon>Ecdysozoa</taxon>
        <taxon>Arthropoda</taxon>
        <taxon>Chelicerata</taxon>
        <taxon>Arachnida</taxon>
        <taxon>Acari</taxon>
        <taxon>Parasitiformes</taxon>
        <taxon>Ixodida</taxon>
        <taxon>Ixodoidea</taxon>
        <taxon>Ixodidae</taxon>
        <taxon>Hyalomminae</taxon>
        <taxon>Hyalomma</taxon>
    </lineage>
</organism>
<dbReference type="Proteomes" id="UP000821845">
    <property type="component" value="Chromosome 2"/>
</dbReference>
<sequence>MPHQSRYLPTEESQKMAEDSMKAPRGDPPILHHPRRTFSSRRLPPRPLEPHMYVPPTRDQVALNSFAMNVEQQQEAIDALLQWRDAVNKACHPELAQPEAPPSGPSIPVDHEPQAQPHSQEPHLHTPLPAPLDDELMDLSTSRKRSRDDESGDEDSSLPRKQITSSTPGLEPSDPPASHPESQEDNDALLDHQDTATAPTPTSQDHVSVPPEAAASPPSMQGAEFGQPPTQTSSREDDMEVIIQTQGPTQNVPSQLTNGLSAASFLKDKQQNPPPNRNKKGKKGNRKPKGNPRNSIPPRGPSITAQVAISATHPVPSVTPVNTPPTEESDDFTMAGIFGFFKHVPTGPTPDSSRCLPTVFCSPHCKKGTISNALDGDEDDILWEDESEKGDLNSEDISDDHDCKNTTS</sequence>
<gene>
    <name evidence="1" type="ORF">HPB50_013830</name>
</gene>
<keyword evidence="2" id="KW-1185">Reference proteome</keyword>
<reference evidence="1" key="1">
    <citation type="submission" date="2020-05" db="EMBL/GenBank/DDBJ databases">
        <title>Large-scale comparative analyses of tick genomes elucidate their genetic diversity and vector capacities.</title>
        <authorList>
            <person name="Jia N."/>
            <person name="Wang J."/>
            <person name="Shi W."/>
            <person name="Du L."/>
            <person name="Sun Y."/>
            <person name="Zhan W."/>
            <person name="Jiang J."/>
            <person name="Wang Q."/>
            <person name="Zhang B."/>
            <person name="Ji P."/>
            <person name="Sakyi L.B."/>
            <person name="Cui X."/>
            <person name="Yuan T."/>
            <person name="Jiang B."/>
            <person name="Yang W."/>
            <person name="Lam T.T.-Y."/>
            <person name="Chang Q."/>
            <person name="Ding S."/>
            <person name="Wang X."/>
            <person name="Zhu J."/>
            <person name="Ruan X."/>
            <person name="Zhao L."/>
            <person name="Wei J."/>
            <person name="Que T."/>
            <person name="Du C."/>
            <person name="Cheng J."/>
            <person name="Dai P."/>
            <person name="Han X."/>
            <person name="Huang E."/>
            <person name="Gao Y."/>
            <person name="Liu J."/>
            <person name="Shao H."/>
            <person name="Ye R."/>
            <person name="Li L."/>
            <person name="Wei W."/>
            <person name="Wang X."/>
            <person name="Wang C."/>
            <person name="Yang T."/>
            <person name="Huo Q."/>
            <person name="Li W."/>
            <person name="Guo W."/>
            <person name="Chen H."/>
            <person name="Zhou L."/>
            <person name="Ni X."/>
            <person name="Tian J."/>
            <person name="Zhou Y."/>
            <person name="Sheng Y."/>
            <person name="Liu T."/>
            <person name="Pan Y."/>
            <person name="Xia L."/>
            <person name="Li J."/>
            <person name="Zhao F."/>
            <person name="Cao W."/>
        </authorList>
    </citation>
    <scope>NUCLEOTIDE SEQUENCE</scope>
    <source>
        <strain evidence="1">Hyas-2018</strain>
    </source>
</reference>
<accession>A0ACB7SUI0</accession>